<gene>
    <name evidence="1" type="ORF">D5086_026988</name>
</gene>
<sequence length="78" mass="9015">MIHKMLLLGLALSKKVEWSVGIQYRNVLCADLWEQKQFDSLLNLQLCYGNKDEHPKLHKTVGDQLGQQDPKHEQAEQS</sequence>
<reference evidence="1 2" key="1">
    <citation type="journal article" date="2024" name="Plant Biotechnol. J.">
        <title>Genome and CRISPR/Cas9 system of a widespread forest tree (Populus alba) in the world.</title>
        <authorList>
            <person name="Liu Y.J."/>
            <person name="Jiang P.F."/>
            <person name="Han X.M."/>
            <person name="Li X.Y."/>
            <person name="Wang H.M."/>
            <person name="Wang Y.J."/>
            <person name="Wang X.X."/>
            <person name="Zeng Q.Y."/>
        </authorList>
    </citation>
    <scope>NUCLEOTIDE SEQUENCE [LARGE SCALE GENOMIC DNA]</scope>
    <source>
        <strain evidence="2">cv. PAL-ZL1</strain>
    </source>
</reference>
<dbReference type="EMBL" id="RCHU02000014">
    <property type="protein sequence ID" value="KAL3573084.1"/>
    <property type="molecule type" value="Genomic_DNA"/>
</dbReference>
<name>A0ACC4B4Y0_POPAL</name>
<evidence type="ECO:0000313" key="1">
    <source>
        <dbReference type="EMBL" id="KAL3573084.1"/>
    </source>
</evidence>
<protein>
    <submittedName>
        <fullName evidence="1">Uncharacterized protein</fullName>
    </submittedName>
</protein>
<comment type="caution">
    <text evidence="1">The sequence shown here is derived from an EMBL/GenBank/DDBJ whole genome shotgun (WGS) entry which is preliminary data.</text>
</comment>
<evidence type="ECO:0000313" key="2">
    <source>
        <dbReference type="Proteomes" id="UP000309997"/>
    </source>
</evidence>
<proteinExistence type="predicted"/>
<organism evidence="1 2">
    <name type="scientific">Populus alba</name>
    <name type="common">White poplar</name>
    <dbReference type="NCBI Taxonomy" id="43335"/>
    <lineage>
        <taxon>Eukaryota</taxon>
        <taxon>Viridiplantae</taxon>
        <taxon>Streptophyta</taxon>
        <taxon>Embryophyta</taxon>
        <taxon>Tracheophyta</taxon>
        <taxon>Spermatophyta</taxon>
        <taxon>Magnoliopsida</taxon>
        <taxon>eudicotyledons</taxon>
        <taxon>Gunneridae</taxon>
        <taxon>Pentapetalae</taxon>
        <taxon>rosids</taxon>
        <taxon>fabids</taxon>
        <taxon>Malpighiales</taxon>
        <taxon>Salicaceae</taxon>
        <taxon>Saliceae</taxon>
        <taxon>Populus</taxon>
    </lineage>
</organism>
<dbReference type="Proteomes" id="UP000309997">
    <property type="component" value="Unassembled WGS sequence"/>
</dbReference>
<accession>A0ACC4B4Y0</accession>
<keyword evidence="2" id="KW-1185">Reference proteome</keyword>